<feature type="compositionally biased region" description="Polar residues" evidence="4">
    <location>
        <begin position="121"/>
        <end position="130"/>
    </location>
</feature>
<dbReference type="Proteomes" id="UP000000598">
    <property type="component" value="Chromosome E"/>
</dbReference>
<evidence type="ECO:0000256" key="3">
    <source>
        <dbReference type="PROSITE-ProRule" id="PRU00125"/>
    </source>
</evidence>
<dbReference type="InterPro" id="IPR001781">
    <property type="entry name" value="Znf_LIM"/>
</dbReference>
<dbReference type="eggNOG" id="KOG1703">
    <property type="taxonomic scope" value="Eukaryota"/>
</dbReference>
<accession>Q6CNE7</accession>
<dbReference type="PANTHER" id="PTHR24211">
    <property type="entry name" value="LIM DOMAIN-CONTAINING PROTEIN"/>
    <property type="match status" value="1"/>
</dbReference>
<evidence type="ECO:0000259" key="5">
    <source>
        <dbReference type="PROSITE" id="PS50023"/>
    </source>
</evidence>
<feature type="region of interest" description="Disordered" evidence="4">
    <location>
        <begin position="30"/>
        <end position="88"/>
    </location>
</feature>
<keyword evidence="2 3" id="KW-0862">Zinc</keyword>
<dbReference type="HOGENOM" id="CLU_016772_0_0_1"/>
<dbReference type="KEGG" id="kla:KLLA0_E13135g"/>
<dbReference type="Pfam" id="PF00412">
    <property type="entry name" value="LIM"/>
    <property type="match status" value="2"/>
</dbReference>
<dbReference type="PANTHER" id="PTHR24211:SF22">
    <property type="entry name" value="TESTIN"/>
    <property type="match status" value="1"/>
</dbReference>
<keyword evidence="7" id="KW-1185">Reference proteome</keyword>
<dbReference type="PROSITE" id="PS00478">
    <property type="entry name" value="LIM_DOMAIN_1"/>
    <property type="match status" value="2"/>
</dbReference>
<feature type="domain" description="LIM zinc-binding" evidence="5">
    <location>
        <begin position="473"/>
        <end position="538"/>
    </location>
</feature>
<evidence type="ECO:0000256" key="1">
    <source>
        <dbReference type="ARBA" id="ARBA00022723"/>
    </source>
</evidence>
<dbReference type="InParanoid" id="Q6CNE7"/>
<dbReference type="PaxDb" id="284590-Q6CNE7"/>
<protein>
    <submittedName>
        <fullName evidence="6">KLLA0E13135p</fullName>
    </submittedName>
</protein>
<gene>
    <name evidence="6" type="ORF">KLLA0_E13135g</name>
</gene>
<dbReference type="STRING" id="284590.Q6CNE7"/>
<dbReference type="GO" id="GO:0030695">
    <property type="term" value="F:GTPase regulator activity"/>
    <property type="evidence" value="ECO:0007669"/>
    <property type="project" value="UniProtKB-ARBA"/>
</dbReference>
<dbReference type="AlphaFoldDB" id="Q6CNE7"/>
<feature type="compositionally biased region" description="Polar residues" evidence="4">
    <location>
        <begin position="177"/>
        <end position="192"/>
    </location>
</feature>
<proteinExistence type="predicted"/>
<dbReference type="FunCoup" id="Q6CNE7">
    <property type="interactions" value="43"/>
</dbReference>
<feature type="compositionally biased region" description="Low complexity" evidence="4">
    <location>
        <begin position="33"/>
        <end position="45"/>
    </location>
</feature>
<feature type="region of interest" description="Disordered" evidence="4">
    <location>
        <begin position="176"/>
        <end position="236"/>
    </location>
</feature>
<feature type="region of interest" description="Disordered" evidence="4">
    <location>
        <begin position="121"/>
        <end position="144"/>
    </location>
</feature>
<dbReference type="InterPro" id="IPR047120">
    <property type="entry name" value="Pk/Esn/Tes"/>
</dbReference>
<feature type="compositionally biased region" description="Low complexity" evidence="4">
    <location>
        <begin position="71"/>
        <end position="88"/>
    </location>
</feature>
<sequence length="625" mass="69017">MQVPLNSSPFPPLRPNVRYRTAMERAGFDVAFSKTSGSSTSKSGSRNTSRVASGVSQTKHPEFIPGTGLHSNSNSNSNSTSNVNSSTNLSTRSKVFATKLNKASHSTSSVNQTFYKLNGHNDSGTVMSNESGSDRGSGSHSHFDFDVLKPGVSASSPNLTTGGSGFPFTSGPAVGSYTAQSNSSSTYNTPQMGDSGEQFPPGIDPVEQSFMQLTENSSVKRDSQDDGDNLRDSYHSSVDDADVSNHISVNFAPNSALSKALLHDEPEPALIPNILVSETSDVHDLPPVPVVSIQAPEEPMDSEVPEEVDEEEINPLYPNNDLKQIEQIPSVVVEPEIVSKSAEPELNSPDGKLTAMEKLIAELDTVTLTRNKGLTPDQELSLELGTKQTHLKKSSAYLSHYEPQMINIPEMQRPDEEGTLMSLQSNSTPTFYNFHKESHEPIQTPPEKIRDSLPRQQELHEQTPMEVYPPGHGPCRNCHKEVVGKGIYSKHENELSGQWHRGCFKCITCSKPFSKRVPCYILDDQPYCQLHFHEKNNSICKVCNGFIEGECLENDKNERFHPSCLKCYICAKVIGQDYYVFNHEHTICNRHDINTLKETGVSSLPADQRRSNTISRRRTRLINFS</sequence>
<evidence type="ECO:0000313" key="7">
    <source>
        <dbReference type="Proteomes" id="UP000000598"/>
    </source>
</evidence>
<dbReference type="SMART" id="SM00132">
    <property type="entry name" value="LIM"/>
    <property type="match status" value="2"/>
</dbReference>
<dbReference type="CDD" id="cd08368">
    <property type="entry name" value="LIM"/>
    <property type="match status" value="1"/>
</dbReference>
<feature type="compositionally biased region" description="Basic and acidic residues" evidence="4">
    <location>
        <begin position="218"/>
        <end position="236"/>
    </location>
</feature>
<name>Q6CNE7_KLULA</name>
<evidence type="ECO:0000256" key="4">
    <source>
        <dbReference type="SAM" id="MobiDB-lite"/>
    </source>
</evidence>
<feature type="compositionally biased region" description="Polar residues" evidence="4">
    <location>
        <begin position="46"/>
        <end position="58"/>
    </location>
</feature>
<keyword evidence="3" id="KW-0440">LIM domain</keyword>
<dbReference type="SUPFAM" id="SSF57716">
    <property type="entry name" value="Glucocorticoid receptor-like (DNA-binding domain)"/>
    <property type="match status" value="1"/>
</dbReference>
<dbReference type="CDD" id="cd09397">
    <property type="entry name" value="LIM1_UF1"/>
    <property type="match status" value="1"/>
</dbReference>
<reference evidence="6 7" key="1">
    <citation type="journal article" date="2004" name="Nature">
        <title>Genome evolution in yeasts.</title>
        <authorList>
            <consortium name="Genolevures"/>
            <person name="Dujon B."/>
            <person name="Sherman D."/>
            <person name="Fischer G."/>
            <person name="Durrens P."/>
            <person name="Casaregola S."/>
            <person name="Lafontaine I."/>
            <person name="de Montigny J."/>
            <person name="Marck C."/>
            <person name="Neuveglise C."/>
            <person name="Talla E."/>
            <person name="Goffard N."/>
            <person name="Frangeul L."/>
            <person name="Aigle M."/>
            <person name="Anthouard V."/>
            <person name="Babour A."/>
            <person name="Barbe V."/>
            <person name="Barnay S."/>
            <person name="Blanchin S."/>
            <person name="Beckerich J.M."/>
            <person name="Beyne E."/>
            <person name="Bleykasten C."/>
            <person name="Boisrame A."/>
            <person name="Boyer J."/>
            <person name="Cattolico L."/>
            <person name="Confanioleri F."/>
            <person name="de Daruvar A."/>
            <person name="Despons L."/>
            <person name="Fabre E."/>
            <person name="Fairhead C."/>
            <person name="Ferry-Dumazet H."/>
            <person name="Groppi A."/>
            <person name="Hantraye F."/>
            <person name="Hennequin C."/>
            <person name="Jauniaux N."/>
            <person name="Joyet P."/>
            <person name="Kachouri R."/>
            <person name="Kerrest A."/>
            <person name="Koszul R."/>
            <person name="Lemaire M."/>
            <person name="Lesur I."/>
            <person name="Ma L."/>
            <person name="Muller H."/>
            <person name="Nicaud J.M."/>
            <person name="Nikolski M."/>
            <person name="Oztas S."/>
            <person name="Ozier-Kalogeropoulos O."/>
            <person name="Pellenz S."/>
            <person name="Potier S."/>
            <person name="Richard G.F."/>
            <person name="Straub M.L."/>
            <person name="Suleau A."/>
            <person name="Swennene D."/>
            <person name="Tekaia F."/>
            <person name="Wesolowski-Louvel M."/>
            <person name="Westhof E."/>
            <person name="Wirth B."/>
            <person name="Zeniou-Meyer M."/>
            <person name="Zivanovic I."/>
            <person name="Bolotin-Fukuhara M."/>
            <person name="Thierry A."/>
            <person name="Bouchier C."/>
            <person name="Caudron B."/>
            <person name="Scarpelli C."/>
            <person name="Gaillardin C."/>
            <person name="Weissenbach J."/>
            <person name="Wincker P."/>
            <person name="Souciet J.L."/>
        </authorList>
    </citation>
    <scope>NUCLEOTIDE SEQUENCE [LARGE SCALE GENOMIC DNA]</scope>
    <source>
        <strain evidence="7">ATCC 8585 / CBS 2359 / DSM 70799 / NBRC 1267 / NRRL Y-1140 / WM37</strain>
    </source>
</reference>
<organism evidence="6 7">
    <name type="scientific">Kluyveromyces lactis (strain ATCC 8585 / CBS 2359 / DSM 70799 / NBRC 1267 / NRRL Y-1140 / WM37)</name>
    <name type="common">Yeast</name>
    <name type="synonym">Candida sphaerica</name>
    <dbReference type="NCBI Taxonomy" id="284590"/>
    <lineage>
        <taxon>Eukaryota</taxon>
        <taxon>Fungi</taxon>
        <taxon>Dikarya</taxon>
        <taxon>Ascomycota</taxon>
        <taxon>Saccharomycotina</taxon>
        <taxon>Saccharomycetes</taxon>
        <taxon>Saccharomycetales</taxon>
        <taxon>Saccharomycetaceae</taxon>
        <taxon>Kluyveromyces</taxon>
    </lineage>
</organism>
<keyword evidence="1 3" id="KW-0479">Metal-binding</keyword>
<dbReference type="GO" id="GO:0046872">
    <property type="term" value="F:metal ion binding"/>
    <property type="evidence" value="ECO:0007669"/>
    <property type="project" value="UniProtKB-KW"/>
</dbReference>
<dbReference type="EMBL" id="CR382125">
    <property type="protein sequence ID" value="CAG99629.1"/>
    <property type="molecule type" value="Genomic_DNA"/>
</dbReference>
<dbReference type="OMA" id="NHEHTIC"/>
<evidence type="ECO:0000256" key="2">
    <source>
        <dbReference type="ARBA" id="ARBA00022833"/>
    </source>
</evidence>
<dbReference type="Gene3D" id="2.10.110.10">
    <property type="entry name" value="Cysteine Rich Protein"/>
    <property type="match status" value="2"/>
</dbReference>
<dbReference type="PROSITE" id="PS50023">
    <property type="entry name" value="LIM_DOMAIN_2"/>
    <property type="match status" value="1"/>
</dbReference>
<evidence type="ECO:0000313" key="6">
    <source>
        <dbReference type="EMBL" id="CAG99629.1"/>
    </source>
</evidence>